<protein>
    <submittedName>
        <fullName evidence="1">Uncharacterized protein</fullName>
    </submittedName>
</protein>
<dbReference type="Proteomes" id="UP000434172">
    <property type="component" value="Unassembled WGS sequence"/>
</dbReference>
<evidence type="ECO:0000313" key="1">
    <source>
        <dbReference type="EMBL" id="KAF0318736.1"/>
    </source>
</evidence>
<evidence type="ECO:0000313" key="2">
    <source>
        <dbReference type="Proteomes" id="UP000434172"/>
    </source>
</evidence>
<gene>
    <name evidence="1" type="ORF">GQ607_014023</name>
</gene>
<keyword evidence="2" id="KW-1185">Reference proteome</keyword>
<sequence>APASSAFLPQTRISIPRLGIPLLCFLLPFCAQLPIPSSPHLFFGCCLPPSPPPSATVIPVVTGHRHRHPCSHAIFSFLSMTPLRHKSNPRDIHPHVQNYSVHTTEYFAKYSSLTEEPSVSSQPLILRASASASHFAVRDLCWTDSPWRSAHSPPPFQLSHSSPSRASVPNPSHCHSPSVALLLFLFLHSIRSTITTLTVGRVSKLQRRRQQNPAQPAHICTVPIQTLKITSHWPQNIPPDH</sequence>
<name>A0A8H3VY70_9PEZI</name>
<comment type="caution">
    <text evidence="1">The sequence shown here is derived from an EMBL/GenBank/DDBJ whole genome shotgun (WGS) entry which is preliminary data.</text>
</comment>
<dbReference type="EMBL" id="WOWK01000105">
    <property type="protein sequence ID" value="KAF0318736.1"/>
    <property type="molecule type" value="Genomic_DNA"/>
</dbReference>
<proteinExistence type="predicted"/>
<feature type="non-terminal residue" evidence="1">
    <location>
        <position position="241"/>
    </location>
</feature>
<organism evidence="1 2">
    <name type="scientific">Colletotrichum asianum</name>
    <dbReference type="NCBI Taxonomy" id="702518"/>
    <lineage>
        <taxon>Eukaryota</taxon>
        <taxon>Fungi</taxon>
        <taxon>Dikarya</taxon>
        <taxon>Ascomycota</taxon>
        <taxon>Pezizomycotina</taxon>
        <taxon>Sordariomycetes</taxon>
        <taxon>Hypocreomycetidae</taxon>
        <taxon>Glomerellales</taxon>
        <taxon>Glomerellaceae</taxon>
        <taxon>Colletotrichum</taxon>
        <taxon>Colletotrichum gloeosporioides species complex</taxon>
    </lineage>
</organism>
<dbReference type="AlphaFoldDB" id="A0A8H3VY70"/>
<reference evidence="1 2" key="1">
    <citation type="submission" date="2019-12" db="EMBL/GenBank/DDBJ databases">
        <title>A genome sequence resource for the geographically widespread anthracnose pathogen Colletotrichum asianum.</title>
        <authorList>
            <person name="Meng Y."/>
        </authorList>
    </citation>
    <scope>NUCLEOTIDE SEQUENCE [LARGE SCALE GENOMIC DNA]</scope>
    <source>
        <strain evidence="1 2">ICMP 18580</strain>
    </source>
</reference>
<accession>A0A8H3VY70</accession>